<evidence type="ECO:0000313" key="5">
    <source>
        <dbReference type="EMBL" id="MQY09507.1"/>
    </source>
</evidence>
<dbReference type="EC" id="2.4.1.250" evidence="5"/>
<keyword evidence="1 5" id="KW-0328">Glycosyltransferase</keyword>
<dbReference type="Gene3D" id="3.40.50.2000">
    <property type="entry name" value="Glycogen Phosphorylase B"/>
    <property type="match status" value="2"/>
</dbReference>
<dbReference type="InterPro" id="IPR001296">
    <property type="entry name" value="Glyco_trans_1"/>
</dbReference>
<evidence type="ECO:0000259" key="3">
    <source>
        <dbReference type="Pfam" id="PF00534"/>
    </source>
</evidence>
<evidence type="ECO:0000259" key="4">
    <source>
        <dbReference type="Pfam" id="PF13579"/>
    </source>
</evidence>
<dbReference type="Pfam" id="PF13579">
    <property type="entry name" value="Glyco_trans_4_4"/>
    <property type="match status" value="1"/>
</dbReference>
<dbReference type="OrthoDB" id="9810929at2"/>
<comment type="caution">
    <text evidence="5">The sequence shown here is derived from an EMBL/GenBank/DDBJ whole genome shotgun (WGS) entry which is preliminary data.</text>
</comment>
<dbReference type="Proteomes" id="UP000487268">
    <property type="component" value="Unassembled WGS sequence"/>
</dbReference>
<dbReference type="EMBL" id="WEGH01000006">
    <property type="protein sequence ID" value="MQY09507.1"/>
    <property type="molecule type" value="Genomic_DNA"/>
</dbReference>
<organism evidence="5 6">
    <name type="scientific">Actinomadura macrotermitis</name>
    <dbReference type="NCBI Taxonomy" id="2585200"/>
    <lineage>
        <taxon>Bacteria</taxon>
        <taxon>Bacillati</taxon>
        <taxon>Actinomycetota</taxon>
        <taxon>Actinomycetes</taxon>
        <taxon>Streptosporangiales</taxon>
        <taxon>Thermomonosporaceae</taxon>
        <taxon>Actinomadura</taxon>
    </lineage>
</organism>
<gene>
    <name evidence="5" type="primary">mshA_17</name>
    <name evidence="5" type="ORF">ACRB68_76330</name>
</gene>
<keyword evidence="6" id="KW-1185">Reference proteome</keyword>
<accession>A0A7K0C7S8</accession>
<evidence type="ECO:0000256" key="2">
    <source>
        <dbReference type="ARBA" id="ARBA00022679"/>
    </source>
</evidence>
<sequence length="413" mass="44026">MRRTLSIALVSTTALDGDSAHTIHLRELARALARPATGEEHQVTVYGRREDPAARGRTRLAPGAALVLLEAGPAAPLSDDELLGHVRDLADALRRRWAGAARPDVVHAHGWIAGLVACTVAHEMDIPFVQSYEGLAAGERRLGREVHPARMRLETAVGRGADTVLAAHTGEANALARMGVPRPKISVRPLGVDGEQFTPAGPAMPRGDRPRLVVVARDLTDGGVATAIQALVHAPEAELAIAGGPAREDLENDPVVHRLTIMAKELHVADRVIFLGRLPRRSLPKLLRTARMTLCLSPYQPAPMVAVESMACGVPVLATAVGANADSVLDGITGMHVPAGRPVVVGRAIRRLLAEETTLNGWAIAAADRAHSRYSWTRIANETLRAYDKLLPVPEVEPAAEETEDELLTALAS</sequence>
<dbReference type="RefSeq" id="WP_153541458.1">
    <property type="nucleotide sequence ID" value="NZ_WEGH01000006.1"/>
</dbReference>
<dbReference type="AlphaFoldDB" id="A0A7K0C7S8"/>
<dbReference type="PANTHER" id="PTHR45947">
    <property type="entry name" value="SULFOQUINOVOSYL TRANSFERASE SQD2"/>
    <property type="match status" value="1"/>
</dbReference>
<reference evidence="5 6" key="1">
    <citation type="submission" date="2019-10" db="EMBL/GenBank/DDBJ databases">
        <title>Actinomadura rubteroloni sp. nov. and Actinomadura macrotermitis sp. nov., isolated from the gut of fungus growing-termite Macrotermes natalensis.</title>
        <authorList>
            <person name="Benndorf R."/>
            <person name="Martin K."/>
            <person name="Kuefner M."/>
            <person name="De Beer W."/>
            <person name="Kaster A.-K."/>
            <person name="Vollmers J."/>
            <person name="Poulsen M."/>
            <person name="Beemelmanns C."/>
        </authorList>
    </citation>
    <scope>NUCLEOTIDE SEQUENCE [LARGE SCALE GENOMIC DNA]</scope>
    <source>
        <strain evidence="5 6">RB68</strain>
    </source>
</reference>
<feature type="domain" description="Glycosyltransferase subfamily 4-like N-terminal" evidence="4">
    <location>
        <begin position="24"/>
        <end position="191"/>
    </location>
</feature>
<dbReference type="Pfam" id="PF00534">
    <property type="entry name" value="Glycos_transf_1"/>
    <property type="match status" value="1"/>
</dbReference>
<dbReference type="PANTHER" id="PTHR45947:SF3">
    <property type="entry name" value="SULFOQUINOVOSYL TRANSFERASE SQD2"/>
    <property type="match status" value="1"/>
</dbReference>
<dbReference type="GO" id="GO:0102710">
    <property type="term" value="F:D-inositol-3-phosphate glycosyltransferase activity"/>
    <property type="evidence" value="ECO:0007669"/>
    <property type="project" value="UniProtKB-EC"/>
</dbReference>
<name>A0A7K0C7S8_9ACTN</name>
<keyword evidence="2 5" id="KW-0808">Transferase</keyword>
<dbReference type="InterPro" id="IPR028098">
    <property type="entry name" value="Glyco_trans_4-like_N"/>
</dbReference>
<dbReference type="InterPro" id="IPR050194">
    <property type="entry name" value="Glycosyltransferase_grp1"/>
</dbReference>
<feature type="domain" description="Glycosyl transferase family 1" evidence="3">
    <location>
        <begin position="207"/>
        <end position="366"/>
    </location>
</feature>
<protein>
    <submittedName>
        <fullName evidence="5">D-inositol-3-phosphate glycosyltransferase</fullName>
        <ecNumber evidence="5">2.4.1.250</ecNumber>
    </submittedName>
</protein>
<dbReference type="SUPFAM" id="SSF53756">
    <property type="entry name" value="UDP-Glycosyltransferase/glycogen phosphorylase"/>
    <property type="match status" value="1"/>
</dbReference>
<proteinExistence type="predicted"/>
<evidence type="ECO:0000313" key="6">
    <source>
        <dbReference type="Proteomes" id="UP000487268"/>
    </source>
</evidence>
<dbReference type="GO" id="GO:1901137">
    <property type="term" value="P:carbohydrate derivative biosynthetic process"/>
    <property type="evidence" value="ECO:0007669"/>
    <property type="project" value="UniProtKB-ARBA"/>
</dbReference>
<evidence type="ECO:0000256" key="1">
    <source>
        <dbReference type="ARBA" id="ARBA00022676"/>
    </source>
</evidence>